<feature type="transmembrane region" description="Helical" evidence="1">
    <location>
        <begin position="248"/>
        <end position="268"/>
    </location>
</feature>
<feature type="transmembrane region" description="Helical" evidence="1">
    <location>
        <begin position="274"/>
        <end position="295"/>
    </location>
</feature>
<keyword evidence="1" id="KW-0472">Membrane</keyword>
<dbReference type="GO" id="GO:0006508">
    <property type="term" value="P:proteolysis"/>
    <property type="evidence" value="ECO:0007669"/>
    <property type="project" value="UniProtKB-KW"/>
</dbReference>
<dbReference type="RefSeq" id="WP_127918396.1">
    <property type="nucleotide sequence ID" value="NZ_RKLP01000013.1"/>
</dbReference>
<organism evidence="2 3">
    <name type="scientific">Prescottella agglutinans</name>
    <dbReference type="NCBI Taxonomy" id="1644129"/>
    <lineage>
        <taxon>Bacteria</taxon>
        <taxon>Bacillati</taxon>
        <taxon>Actinomycetota</taxon>
        <taxon>Actinomycetes</taxon>
        <taxon>Mycobacteriales</taxon>
        <taxon>Nocardiaceae</taxon>
        <taxon>Prescottella</taxon>
    </lineage>
</organism>
<feature type="transmembrane region" description="Helical" evidence="1">
    <location>
        <begin position="33"/>
        <end position="54"/>
    </location>
</feature>
<feature type="transmembrane region" description="Helical" evidence="1">
    <location>
        <begin position="210"/>
        <end position="236"/>
    </location>
</feature>
<protein>
    <submittedName>
        <fullName evidence="2">Protease PrsW</fullName>
    </submittedName>
</protein>
<dbReference type="PANTHER" id="PTHR36844:SF1">
    <property type="entry name" value="PROTEASE PRSW"/>
    <property type="match status" value="1"/>
</dbReference>
<feature type="transmembrane region" description="Helical" evidence="1">
    <location>
        <begin position="170"/>
        <end position="190"/>
    </location>
</feature>
<dbReference type="AlphaFoldDB" id="A0A438B8Z1"/>
<dbReference type="PANTHER" id="PTHR36844">
    <property type="entry name" value="PROTEASE PRSW"/>
    <property type="match status" value="1"/>
</dbReference>
<proteinExistence type="predicted"/>
<keyword evidence="1" id="KW-0812">Transmembrane</keyword>
<gene>
    <name evidence="2" type="ORF">EGT67_22145</name>
</gene>
<keyword evidence="2" id="KW-0378">Hydrolase</keyword>
<dbReference type="OrthoDB" id="9785431at2"/>
<sequence>MSSTATDLEIQRATAIHDSGWSRSFTFYQPRNLAFWAYLLLVVTGTVTFVSALISSYDAYPQAITLAVVVFALYGAVFGWFTQHIDRYARQPVKLMVVAFVWGGFAATWAMAAHANDAIRALYAKALGQAWSFDWGAGLAAPFTEEIAKGAGLVLLIAMAPRLVRTAFDGFILGAFIGLGFQIVEDIAYAMTSAGSQFGANQVDAAMGTIVMRMAFGVTAHILYSAVFCAGLVYLLGRPAEPRRVGRGLALMASAMVLHGLWDSVGAISGGNLVLTYLLLAGIVIVALVVVVRVFKMTVARERDFLRDIVAPEVAGGVLTAEEFEAMCGDRKTRKAFRKGAADHRGRARRAHVLEAAFDLADELASAHGADTDRVQFARNEVARIRAGEPSPAL</sequence>
<dbReference type="GO" id="GO:0008233">
    <property type="term" value="F:peptidase activity"/>
    <property type="evidence" value="ECO:0007669"/>
    <property type="project" value="UniProtKB-KW"/>
</dbReference>
<reference evidence="2 3" key="1">
    <citation type="submission" date="2018-11" db="EMBL/GenBank/DDBJ databases">
        <title>Rhodococcus spongicola sp. nov. and Rhodococcus xishaensis sp. nov. from marine sponges.</title>
        <authorList>
            <person name="Li L."/>
            <person name="Lin H.W."/>
        </authorList>
    </citation>
    <scope>NUCLEOTIDE SEQUENCE [LARGE SCALE GENOMIC DNA]</scope>
    <source>
        <strain evidence="2 3">CCTCC AB2014297</strain>
    </source>
</reference>
<accession>A0A438B8Z1</accession>
<evidence type="ECO:0000256" key="1">
    <source>
        <dbReference type="SAM" id="Phobius"/>
    </source>
</evidence>
<feature type="transmembrane region" description="Helical" evidence="1">
    <location>
        <begin position="60"/>
        <end position="81"/>
    </location>
</feature>
<keyword evidence="2" id="KW-0645">Protease</keyword>
<comment type="caution">
    <text evidence="2">The sequence shown here is derived from an EMBL/GenBank/DDBJ whole genome shotgun (WGS) entry which is preliminary data.</text>
</comment>
<name>A0A438B8Z1_9NOCA</name>
<evidence type="ECO:0000313" key="2">
    <source>
        <dbReference type="EMBL" id="RVW07391.1"/>
    </source>
</evidence>
<dbReference type="InterPro" id="IPR026898">
    <property type="entry name" value="PrsW"/>
</dbReference>
<keyword evidence="3" id="KW-1185">Reference proteome</keyword>
<dbReference type="EMBL" id="RKLP01000013">
    <property type="protein sequence ID" value="RVW07391.1"/>
    <property type="molecule type" value="Genomic_DNA"/>
</dbReference>
<keyword evidence="1" id="KW-1133">Transmembrane helix</keyword>
<feature type="transmembrane region" description="Helical" evidence="1">
    <location>
        <begin position="135"/>
        <end position="158"/>
    </location>
</feature>
<dbReference type="Pfam" id="PF13367">
    <property type="entry name" value="PrsW-protease"/>
    <property type="match status" value="1"/>
</dbReference>
<evidence type="ECO:0000313" key="3">
    <source>
        <dbReference type="Proteomes" id="UP000286208"/>
    </source>
</evidence>
<dbReference type="Proteomes" id="UP000286208">
    <property type="component" value="Unassembled WGS sequence"/>
</dbReference>
<feature type="transmembrane region" description="Helical" evidence="1">
    <location>
        <begin position="93"/>
        <end position="115"/>
    </location>
</feature>